<keyword evidence="5 8" id="KW-1133">Transmembrane helix</keyword>
<evidence type="ECO:0000256" key="3">
    <source>
        <dbReference type="ARBA" id="ARBA00022475"/>
    </source>
</evidence>
<evidence type="ECO:0000256" key="6">
    <source>
        <dbReference type="ARBA" id="ARBA00023136"/>
    </source>
</evidence>
<evidence type="ECO:0000256" key="8">
    <source>
        <dbReference type="SAM" id="Phobius"/>
    </source>
</evidence>
<gene>
    <name evidence="9" type="ORF">ACJHVH_08265</name>
</gene>
<keyword evidence="6 8" id="KW-0472">Membrane</keyword>
<dbReference type="Pfam" id="PF02534">
    <property type="entry name" value="T4SS-DNA_transf"/>
    <property type="match status" value="1"/>
</dbReference>
<sequence length="702" mass="79336">MSNKKSAGNIIIVILILNILFIGLAIFFANFIFTEWQKIPSEHLSYNTIYLYHQQYGHLPKVATAIKGSIGAGLFAWFVLNVGVLIALFVKPKRELHGSARFANDMEIRKTGFLPTPKEEEKLKKKFPSEPPVIIGKYKGKFLQFYGNEFISIGAPTRSGKGVSIVIPNLLTYPDSVVVLDIKMENWLLTAGFRAKYQDVFLFAPKSEDGCSHRYNPLDYIDRDDTKRMADVQNIANIFYPADDPKEAFWQNQAQRIFTGLVLYMMETPNRPCTMAELIKLTTPTNMPLHEWIPTIIKERENTPIVIDNETGKTEVKPLSVECIEALMAFVNVDADATRSSILASLMSPLNVFTDPSVATATSHSDFRLDDVRKKKMTIYVGIQPNELSRFSKLLNVFFSQLININTRVLPEHDERLKYQCLVLLDEFTSLGRVDIIQKSIAYIAGYNVRLMPIFQSMSQVEDAYGRDGANAILSNIACQVEFTPTTIEQAEHLSKRLGTETVKGKSVSRNRGKGGGGSVSVSDQSRALMLPQELMEMGDEDEIILFRRTKPIKCEKAFYYSNPQTFGNRMQSLSRPAKGLPIPTKNQPPKLDIAGMLNIMRGNIPKPIKHHSQLPSTETIIKKDPKFFETMGECLGFGEEFLTQLDLLNQEELQKFHEVLNQDNSIEPDDESDELDLGDMSNFDPEFVAFVAQKNEFDDLF</sequence>
<feature type="transmembrane region" description="Helical" evidence="8">
    <location>
        <begin position="70"/>
        <end position="90"/>
    </location>
</feature>
<proteinExistence type="inferred from homology"/>
<comment type="caution">
    <text evidence="9">The sequence shown here is derived from an EMBL/GenBank/DDBJ whole genome shotgun (WGS) entry which is preliminary data.</text>
</comment>
<dbReference type="CDD" id="cd01127">
    <property type="entry name" value="TrwB_TraG_TraD_VirD4"/>
    <property type="match status" value="1"/>
</dbReference>
<comment type="subcellular location">
    <subcellularLocation>
        <location evidence="1">Cell membrane</location>
        <topology evidence="1">Multi-pass membrane protein</topology>
    </subcellularLocation>
</comment>
<evidence type="ECO:0000256" key="1">
    <source>
        <dbReference type="ARBA" id="ARBA00004651"/>
    </source>
</evidence>
<dbReference type="InterPro" id="IPR051539">
    <property type="entry name" value="T4SS-coupling_protein"/>
</dbReference>
<dbReference type="RefSeq" id="WP_407069483.1">
    <property type="nucleotide sequence ID" value="NZ_JBJJXE010000016.1"/>
</dbReference>
<dbReference type="Proteomes" id="UP001624684">
    <property type="component" value="Unassembled WGS sequence"/>
</dbReference>
<dbReference type="InterPro" id="IPR003688">
    <property type="entry name" value="TraG/VirD4"/>
</dbReference>
<keyword evidence="3" id="KW-1003">Cell membrane</keyword>
<keyword evidence="10" id="KW-1185">Reference proteome</keyword>
<name>A0ABW8U793_9GAMM</name>
<organism evidence="9 10">
    <name type="scientific">Moraxella oculi</name>
    <dbReference type="NCBI Taxonomy" id="2940516"/>
    <lineage>
        <taxon>Bacteria</taxon>
        <taxon>Pseudomonadati</taxon>
        <taxon>Pseudomonadota</taxon>
        <taxon>Gammaproteobacteria</taxon>
        <taxon>Moraxellales</taxon>
        <taxon>Moraxellaceae</taxon>
        <taxon>Moraxella</taxon>
    </lineage>
</organism>
<protein>
    <submittedName>
        <fullName evidence="9">Type IV secretory system conjugative DNA transfer family protein</fullName>
    </submittedName>
</protein>
<dbReference type="PANTHER" id="PTHR37937:SF1">
    <property type="entry name" value="CONJUGATIVE TRANSFER: DNA TRANSPORT"/>
    <property type="match status" value="1"/>
</dbReference>
<evidence type="ECO:0000256" key="5">
    <source>
        <dbReference type="ARBA" id="ARBA00022989"/>
    </source>
</evidence>
<evidence type="ECO:0000256" key="4">
    <source>
        <dbReference type="ARBA" id="ARBA00022692"/>
    </source>
</evidence>
<evidence type="ECO:0000313" key="9">
    <source>
        <dbReference type="EMBL" id="MFL1732973.1"/>
    </source>
</evidence>
<feature type="transmembrane region" description="Helical" evidence="8">
    <location>
        <begin position="12"/>
        <end position="33"/>
    </location>
</feature>
<accession>A0ABW8U793</accession>
<dbReference type="PANTHER" id="PTHR37937">
    <property type="entry name" value="CONJUGATIVE TRANSFER: DNA TRANSPORT"/>
    <property type="match status" value="1"/>
</dbReference>
<reference evidence="9 10" key="1">
    <citation type="submission" date="2024-11" db="EMBL/GenBank/DDBJ databases">
        <title>First Report of Moraxella oculi in Brazil in an Infectious Bovine Keratoconjunctivitis Outbreak.</title>
        <authorList>
            <person name="Carvalho C.V."/>
            <person name="Domingues R."/>
            <person name="Coutinho C."/>
            <person name="Honorio N.T.B.S."/>
            <person name="Faza D.R.L.R."/>
            <person name="Carvalho W.A."/>
            <person name="Machado A.B.F."/>
            <person name="Martins M.F."/>
            <person name="Gaspar E.B."/>
        </authorList>
    </citation>
    <scope>NUCLEOTIDE SEQUENCE [LARGE SCALE GENOMIC DNA]</scope>
    <source>
        <strain evidence="9 10">2117LE</strain>
    </source>
</reference>
<feature type="region of interest" description="Disordered" evidence="7">
    <location>
        <begin position="499"/>
        <end position="523"/>
    </location>
</feature>
<dbReference type="Gene3D" id="3.40.50.300">
    <property type="entry name" value="P-loop containing nucleotide triphosphate hydrolases"/>
    <property type="match status" value="1"/>
</dbReference>
<comment type="similarity">
    <text evidence="2">Belongs to the VirD4/TraG family.</text>
</comment>
<dbReference type="SUPFAM" id="SSF52540">
    <property type="entry name" value="P-loop containing nucleoside triphosphate hydrolases"/>
    <property type="match status" value="1"/>
</dbReference>
<dbReference type="InterPro" id="IPR027417">
    <property type="entry name" value="P-loop_NTPase"/>
</dbReference>
<keyword evidence="4 8" id="KW-0812">Transmembrane</keyword>
<evidence type="ECO:0000256" key="2">
    <source>
        <dbReference type="ARBA" id="ARBA00008806"/>
    </source>
</evidence>
<evidence type="ECO:0000256" key="7">
    <source>
        <dbReference type="SAM" id="MobiDB-lite"/>
    </source>
</evidence>
<dbReference type="EMBL" id="JBJJXE010000016">
    <property type="protein sequence ID" value="MFL1732973.1"/>
    <property type="molecule type" value="Genomic_DNA"/>
</dbReference>
<evidence type="ECO:0000313" key="10">
    <source>
        <dbReference type="Proteomes" id="UP001624684"/>
    </source>
</evidence>